<dbReference type="RefSeq" id="WP_045460659.1">
    <property type="nucleotide sequence ID" value="NZ_BBLT01000002.1"/>
</dbReference>
<comment type="caution">
    <text evidence="2">The sequence shown here is derived from an EMBL/GenBank/DDBJ whole genome shotgun (WGS) entry which is preliminary data.</text>
</comment>
<feature type="transmembrane region" description="Helical" evidence="1">
    <location>
        <begin position="209"/>
        <end position="231"/>
    </location>
</feature>
<protein>
    <submittedName>
        <fullName evidence="2">Uncharacterized protein</fullName>
    </submittedName>
</protein>
<feature type="transmembrane region" description="Helical" evidence="1">
    <location>
        <begin position="12"/>
        <end position="34"/>
    </location>
</feature>
<feature type="transmembrane region" description="Helical" evidence="1">
    <location>
        <begin position="46"/>
        <end position="66"/>
    </location>
</feature>
<feature type="transmembrane region" description="Helical" evidence="1">
    <location>
        <begin position="237"/>
        <end position="255"/>
    </location>
</feature>
<feature type="transmembrane region" description="Helical" evidence="1">
    <location>
        <begin position="78"/>
        <end position="97"/>
    </location>
</feature>
<feature type="transmembrane region" description="Helical" evidence="1">
    <location>
        <begin position="142"/>
        <end position="159"/>
    </location>
</feature>
<gene>
    <name evidence="2" type="ORF">MYP_1540</name>
</gene>
<feature type="transmembrane region" description="Helical" evidence="1">
    <location>
        <begin position="275"/>
        <end position="294"/>
    </location>
</feature>
<feature type="transmembrane region" description="Helical" evidence="1">
    <location>
        <begin position="325"/>
        <end position="343"/>
    </location>
</feature>
<keyword evidence="1" id="KW-0472">Membrane</keyword>
<proteinExistence type="predicted"/>
<evidence type="ECO:0000256" key="1">
    <source>
        <dbReference type="SAM" id="Phobius"/>
    </source>
</evidence>
<dbReference type="Proteomes" id="UP000030185">
    <property type="component" value="Unassembled WGS sequence"/>
</dbReference>
<feature type="transmembrane region" description="Helical" evidence="1">
    <location>
        <begin position="179"/>
        <end position="197"/>
    </location>
</feature>
<dbReference type="EMBL" id="BBLT01000002">
    <property type="protein sequence ID" value="GAL84312.1"/>
    <property type="molecule type" value="Genomic_DNA"/>
</dbReference>
<keyword evidence="1" id="KW-1133">Transmembrane helix</keyword>
<dbReference type="AlphaFoldDB" id="A0A098LD32"/>
<organism evidence="2 3">
    <name type="scientific">Sporocytophaga myxococcoides</name>
    <dbReference type="NCBI Taxonomy" id="153721"/>
    <lineage>
        <taxon>Bacteria</taxon>
        <taxon>Pseudomonadati</taxon>
        <taxon>Bacteroidota</taxon>
        <taxon>Cytophagia</taxon>
        <taxon>Cytophagales</taxon>
        <taxon>Cytophagaceae</taxon>
        <taxon>Sporocytophaga</taxon>
    </lineage>
</organism>
<name>A0A098LD32_9BACT</name>
<reference evidence="2 3" key="1">
    <citation type="submission" date="2014-09" db="EMBL/GenBank/DDBJ databases">
        <title>Sporocytophaga myxococcoides PG-01 genome sequencing.</title>
        <authorList>
            <person name="Liu L."/>
            <person name="Gao P.J."/>
            <person name="Chen G.J."/>
            <person name="Wang L.S."/>
        </authorList>
    </citation>
    <scope>NUCLEOTIDE SEQUENCE [LARGE SCALE GENOMIC DNA]</scope>
    <source>
        <strain evidence="2 3">PG-01</strain>
    </source>
</reference>
<feature type="transmembrane region" description="Helical" evidence="1">
    <location>
        <begin position="103"/>
        <end position="121"/>
    </location>
</feature>
<dbReference type="eggNOG" id="ENOG502ZAJW">
    <property type="taxonomic scope" value="Bacteria"/>
</dbReference>
<evidence type="ECO:0000313" key="3">
    <source>
        <dbReference type="Proteomes" id="UP000030185"/>
    </source>
</evidence>
<keyword evidence="3" id="KW-1185">Reference proteome</keyword>
<dbReference type="STRING" id="153721.MYP_1540"/>
<keyword evidence="1" id="KW-0812">Transmembrane</keyword>
<dbReference type="OrthoDB" id="235490at2"/>
<evidence type="ECO:0000313" key="2">
    <source>
        <dbReference type="EMBL" id="GAL84312.1"/>
    </source>
</evidence>
<accession>A0A098LD32</accession>
<sequence length="363" mass="42824">MKLLKEQKWIGTPANDLLFILSPPFFCLLLIGIFPEIFSEDNEVSTFQWIVLVLLIDVAHVYSTIFRTYFDKDVFTKHRLMLVNTPVVCFIAGVILYEFDALIFWRVLAYIAVFHFIRQQYGFLRIYSRNEKFHLSQRIDTVIIYTATIYPMLYWHLSGDRMFEWFIKGDFIIYKQSEILLDALTWCYFIIILIYFIKEIYISVFNQHINIPKTLLITGTLLSWYAGIVYYNGDLTFSLLNVVSHGIPYMALIWFYGRKKKKLGVFSGNNINNLVFGSFGLVLFFFIIFILAYAEEGLWDSLVWNSRKEVFFLFNFLPSITEKDILAFIVPLLALPQLTHYVIDGFIWKIKNDTYSWKETTLG</sequence>